<accession>A0AAP0LC03</accession>
<keyword evidence="3" id="KW-1185">Reference proteome</keyword>
<comment type="similarity">
    <text evidence="1">Belongs to the aldehyde dehydrogenase family.</text>
</comment>
<dbReference type="GO" id="GO:0006210">
    <property type="term" value="P:thymine catabolic process"/>
    <property type="evidence" value="ECO:0007669"/>
    <property type="project" value="TreeGrafter"/>
</dbReference>
<dbReference type="PANTHER" id="PTHR43866">
    <property type="entry name" value="MALONATE-SEMIALDEHYDE DEHYDROGENASE"/>
    <property type="match status" value="1"/>
</dbReference>
<dbReference type="Gene3D" id="3.30.70.270">
    <property type="match status" value="1"/>
</dbReference>
<evidence type="ECO:0000256" key="1">
    <source>
        <dbReference type="ARBA" id="ARBA00009986"/>
    </source>
</evidence>
<evidence type="ECO:0000313" key="3">
    <source>
        <dbReference type="Proteomes" id="UP001420932"/>
    </source>
</evidence>
<proteinExistence type="inferred from homology"/>
<dbReference type="InterPro" id="IPR010061">
    <property type="entry name" value="MeMal-semiAld_DH"/>
</dbReference>
<dbReference type="PANTHER" id="PTHR43866:SF3">
    <property type="entry name" value="METHYLMALONATE-SEMIALDEHYDE DEHYDROGENASE [ACYLATING], MITOCHONDRIAL"/>
    <property type="match status" value="1"/>
</dbReference>
<dbReference type="Proteomes" id="UP001420932">
    <property type="component" value="Unassembled WGS sequence"/>
</dbReference>
<dbReference type="AlphaFoldDB" id="A0AAP0LC03"/>
<protein>
    <submittedName>
        <fullName evidence="2">Uncharacterized protein</fullName>
    </submittedName>
</protein>
<comment type="caution">
    <text evidence="2">The sequence shown here is derived from an EMBL/GenBank/DDBJ whole genome shotgun (WGS) entry which is preliminary data.</text>
</comment>
<dbReference type="InterPro" id="IPR043128">
    <property type="entry name" value="Rev_trsase/Diguanyl_cyclase"/>
</dbReference>
<sequence>MKEGGWKVVHSFMPKRGKEGEVGHRWWWMVIGTLSVVVSHNGISNDSVHNGGDGGDQWWIVEFLDKSKSRVDFDLGKIKPPSSPAGRFTQILSVGIGGSALGPLKVVMSAFDPELFFELRNVGEDKGRYRSRNGLTEFAKKRETGLTCSAGVAPNRLLAKGFHTCVGTGGEKQTAEWYKEKGIEVDVTLSCYGCIYLQNCQLLDPFHASNPYASIEKAWLTLHIQCANCKEMFMTMFEDCLGGNASSSSKKAGIIDKLACHVQFDLKGKSESLKLIGRGEAIRAAGMHIYARAAAKGKRVQADSLEEAMDIVNKNKYSLSHAILTQMRKFQNDKEAGQVGINVLIPAHCHSSHLRDRRHPLRATSIST</sequence>
<gene>
    <name evidence="2" type="ORF">Syun_000336</name>
</gene>
<dbReference type="GO" id="GO:0006574">
    <property type="term" value="P:L-valine catabolic process"/>
    <property type="evidence" value="ECO:0007669"/>
    <property type="project" value="TreeGrafter"/>
</dbReference>
<reference evidence="2 3" key="1">
    <citation type="submission" date="2024-01" db="EMBL/GenBank/DDBJ databases">
        <title>Genome assemblies of Stephania.</title>
        <authorList>
            <person name="Yang L."/>
        </authorList>
    </citation>
    <scope>NUCLEOTIDE SEQUENCE [LARGE SCALE GENOMIC DNA]</scope>
    <source>
        <strain evidence="2">YNDBR</strain>
        <tissue evidence="2">Leaf</tissue>
    </source>
</reference>
<dbReference type="GO" id="GO:0005739">
    <property type="term" value="C:mitochondrion"/>
    <property type="evidence" value="ECO:0007669"/>
    <property type="project" value="TreeGrafter"/>
</dbReference>
<evidence type="ECO:0000313" key="2">
    <source>
        <dbReference type="EMBL" id="KAK9168196.1"/>
    </source>
</evidence>
<dbReference type="EMBL" id="JBBNAF010000001">
    <property type="protein sequence ID" value="KAK9168196.1"/>
    <property type="molecule type" value="Genomic_DNA"/>
</dbReference>
<organism evidence="2 3">
    <name type="scientific">Stephania yunnanensis</name>
    <dbReference type="NCBI Taxonomy" id="152371"/>
    <lineage>
        <taxon>Eukaryota</taxon>
        <taxon>Viridiplantae</taxon>
        <taxon>Streptophyta</taxon>
        <taxon>Embryophyta</taxon>
        <taxon>Tracheophyta</taxon>
        <taxon>Spermatophyta</taxon>
        <taxon>Magnoliopsida</taxon>
        <taxon>Ranunculales</taxon>
        <taxon>Menispermaceae</taxon>
        <taxon>Menispermoideae</taxon>
        <taxon>Cissampelideae</taxon>
        <taxon>Stephania</taxon>
    </lineage>
</organism>
<dbReference type="GO" id="GO:0004491">
    <property type="term" value="F:methylmalonate-semialdehyde dehydrogenase (acylating, NAD) activity"/>
    <property type="evidence" value="ECO:0007669"/>
    <property type="project" value="InterPro"/>
</dbReference>
<name>A0AAP0LC03_9MAGN</name>